<evidence type="ECO:0000313" key="1">
    <source>
        <dbReference type="EMBL" id="HAV92960.1"/>
    </source>
</evidence>
<comment type="caution">
    <text evidence="1">The sequence shown here is derived from an EMBL/GenBank/DDBJ whole genome shotgun (WGS) entry which is preliminary data.</text>
</comment>
<organism evidence="1 2">
    <name type="scientific">candidate division WOR-3 bacterium</name>
    <dbReference type="NCBI Taxonomy" id="2052148"/>
    <lineage>
        <taxon>Bacteria</taxon>
        <taxon>Bacteria division WOR-3</taxon>
    </lineage>
</organism>
<protein>
    <submittedName>
        <fullName evidence="1">Uncharacterized protein</fullName>
    </submittedName>
</protein>
<dbReference type="Proteomes" id="UP000264062">
    <property type="component" value="Unassembled WGS sequence"/>
</dbReference>
<dbReference type="EMBL" id="DMZY01000213">
    <property type="protein sequence ID" value="HAV92960.1"/>
    <property type="molecule type" value="Genomic_DNA"/>
</dbReference>
<accession>A0A350HBP4</accession>
<sequence>MGSLEHIIIINRIADALYEKTGNVQMRYNSLMKCVNAIEEYTSRAGEKNYIKLIEKRGFMNFYSHYINVMTELHDFAFIKEQLKNYDRKTVEKTLNNMLEKNLISKQAYTEII</sequence>
<proteinExistence type="predicted"/>
<reference evidence="1 2" key="1">
    <citation type="journal article" date="2018" name="Nat. Biotechnol.">
        <title>A standardized bacterial taxonomy based on genome phylogeny substantially revises the tree of life.</title>
        <authorList>
            <person name="Parks D.H."/>
            <person name="Chuvochina M."/>
            <person name="Waite D.W."/>
            <person name="Rinke C."/>
            <person name="Skarshewski A."/>
            <person name="Chaumeil P.A."/>
            <person name="Hugenholtz P."/>
        </authorList>
    </citation>
    <scope>NUCLEOTIDE SEQUENCE [LARGE SCALE GENOMIC DNA]</scope>
    <source>
        <strain evidence="1">UBA9956</strain>
    </source>
</reference>
<gene>
    <name evidence="1" type="ORF">DCW38_07270</name>
</gene>
<name>A0A350HBP4_UNCW3</name>
<evidence type="ECO:0000313" key="2">
    <source>
        <dbReference type="Proteomes" id="UP000264062"/>
    </source>
</evidence>
<dbReference type="AlphaFoldDB" id="A0A350HBP4"/>